<dbReference type="Pfam" id="PF13015">
    <property type="entry name" value="PRKCSH_1"/>
    <property type="match status" value="1"/>
</dbReference>
<dbReference type="AlphaFoldDB" id="A0A0P1BKK4"/>
<reference evidence="9 10" key="1">
    <citation type="submission" date="2014-09" db="EMBL/GenBank/DDBJ databases">
        <authorList>
            <person name="Magalhaes I.L.F."/>
            <person name="Oliveira U."/>
            <person name="Santos F.R."/>
            <person name="Vidigal T.H.D.A."/>
            <person name="Brescovit A.D."/>
            <person name="Santos A.J."/>
        </authorList>
    </citation>
    <scope>NUCLEOTIDE SEQUENCE [LARGE SCALE GENOMIC DNA]</scope>
</reference>
<evidence type="ECO:0000256" key="5">
    <source>
        <dbReference type="SAM" id="Coils"/>
    </source>
</evidence>
<dbReference type="OrthoDB" id="202234at2759"/>
<feature type="chain" id="PRO_5006059613" description="Glucosidase 2 subunit beta" evidence="7">
    <location>
        <begin position="37"/>
        <end position="604"/>
    </location>
</feature>
<evidence type="ECO:0000256" key="6">
    <source>
        <dbReference type="SAM" id="MobiDB-lite"/>
    </source>
</evidence>
<dbReference type="InterPro" id="IPR036607">
    <property type="entry name" value="PRKCSH"/>
</dbReference>
<evidence type="ECO:0000313" key="9">
    <source>
        <dbReference type="EMBL" id="CEH16276.1"/>
    </source>
</evidence>
<keyword evidence="10" id="KW-1185">Reference proteome</keyword>
<dbReference type="EMBL" id="CCYA01000278">
    <property type="protein sequence ID" value="CEH16276.1"/>
    <property type="molecule type" value="Genomic_DNA"/>
</dbReference>
<accession>A0A0P1BKK4</accession>
<dbReference type="InterPro" id="IPR039794">
    <property type="entry name" value="Gtb1-like"/>
</dbReference>
<keyword evidence="4" id="KW-1015">Disulfide bond</keyword>
<keyword evidence="3" id="KW-0256">Endoplasmic reticulum</keyword>
<dbReference type="Gene3D" id="2.70.130.10">
    <property type="entry name" value="Mannose-6-phosphate receptor binding domain"/>
    <property type="match status" value="1"/>
</dbReference>
<keyword evidence="2 7" id="KW-0732">Signal</keyword>
<dbReference type="InterPro" id="IPR009011">
    <property type="entry name" value="Man6P_isomerase_rcpt-bd_dom_sf"/>
</dbReference>
<dbReference type="GO" id="GO:0006491">
    <property type="term" value="P:N-glycan processing"/>
    <property type="evidence" value="ECO:0007669"/>
    <property type="project" value="TreeGrafter"/>
</dbReference>
<name>A0A0P1BKK4_9BASI</name>
<protein>
    <recommendedName>
        <fullName evidence="1">Glucosidase 2 subunit beta</fullName>
    </recommendedName>
</protein>
<dbReference type="PROSITE" id="PS51914">
    <property type="entry name" value="MRH"/>
    <property type="match status" value="1"/>
</dbReference>
<evidence type="ECO:0000256" key="7">
    <source>
        <dbReference type="SAM" id="SignalP"/>
    </source>
</evidence>
<keyword evidence="9" id="KW-0808">Transferase</keyword>
<keyword evidence="9" id="KW-0418">Kinase</keyword>
<evidence type="ECO:0000259" key="8">
    <source>
        <dbReference type="PROSITE" id="PS51914"/>
    </source>
</evidence>
<dbReference type="Pfam" id="PF12999">
    <property type="entry name" value="PRKCSH-like"/>
    <property type="match status" value="1"/>
</dbReference>
<feature type="signal peptide" evidence="7">
    <location>
        <begin position="1"/>
        <end position="36"/>
    </location>
</feature>
<feature type="region of interest" description="Disordered" evidence="6">
    <location>
        <begin position="292"/>
        <end position="311"/>
    </location>
</feature>
<evidence type="ECO:0000256" key="3">
    <source>
        <dbReference type="ARBA" id="ARBA00022824"/>
    </source>
</evidence>
<proteinExistence type="predicted"/>
<evidence type="ECO:0000313" key="10">
    <source>
        <dbReference type="Proteomes" id="UP000054845"/>
    </source>
</evidence>
<keyword evidence="5" id="KW-0175">Coiled coil</keyword>
<evidence type="ECO:0000256" key="4">
    <source>
        <dbReference type="ARBA" id="ARBA00023157"/>
    </source>
</evidence>
<feature type="coiled-coil region" evidence="5">
    <location>
        <begin position="175"/>
        <end position="216"/>
    </location>
</feature>
<sequence>MRLRARSRGRSSKSFLPIAFVAIAATCASQLARTQAKETSHDPLHGVAPEQHHLYATPADGGTEWKCLESGETIPFSAVNDDYCDCKDGSDEPGTSACPTSRFYCKNEGHLPAYLLSSRVNDGICDPECCDGSDETDGKVSCPDRCAKIGKEYRKRVAEQQNIQRAGAKIRAGYIAQVKKSLEATDLEVTKLEVEVQVAEEKEQRLKAALEIAEQADAGVIERKKASPLYATLRTHQNALAALQDRDALLKAEIQRLTALLDDLSSGYNPNYQDMAVKGVVMEYRKWRRGSGDAATEGAEGDAAAEEQNVKEDTEPVRLYELLYEGDWTQAVVRDLAQAETLSLMEDGAYAGSSESETGILFRIHEYLPDPVVPYFEAGVDTLLDLLTKANVISDVKRTRKSGDEAEPENVVAARAAWNTASSDLQSKRSSLATKKGELNLTPEQWGRESEWKALDQKCISKNMGEYTYEFCFFGNTKQVPNKGGMSVGLGRFNKFEPVNTSLTVSDDAFFHRQIYDKGQRCWNGPERSSIVEFTCGTENELLEVFEAEVGDNFSHFSSLFVRLNASLGLFSFRSAEMHLQNEGLHTGNLSAFGREPRERQAER</sequence>
<dbReference type="GO" id="GO:0017177">
    <property type="term" value="C:glucosidase II complex"/>
    <property type="evidence" value="ECO:0007669"/>
    <property type="project" value="TreeGrafter"/>
</dbReference>
<dbReference type="Proteomes" id="UP000054845">
    <property type="component" value="Unassembled WGS sequence"/>
</dbReference>
<evidence type="ECO:0000256" key="1">
    <source>
        <dbReference type="ARBA" id="ARBA00022387"/>
    </source>
</evidence>
<dbReference type="SUPFAM" id="SSF50911">
    <property type="entry name" value="Mannose 6-phosphate receptor domain"/>
    <property type="match status" value="1"/>
</dbReference>
<dbReference type="InterPro" id="IPR028146">
    <property type="entry name" value="PRKCSH_N"/>
</dbReference>
<dbReference type="InterPro" id="IPR044865">
    <property type="entry name" value="MRH_dom"/>
</dbReference>
<organism evidence="9 10">
    <name type="scientific">Ceraceosorus bombacis</name>
    <dbReference type="NCBI Taxonomy" id="401625"/>
    <lineage>
        <taxon>Eukaryota</taxon>
        <taxon>Fungi</taxon>
        <taxon>Dikarya</taxon>
        <taxon>Basidiomycota</taxon>
        <taxon>Ustilaginomycotina</taxon>
        <taxon>Exobasidiomycetes</taxon>
        <taxon>Ceraceosorales</taxon>
        <taxon>Ceraceosoraceae</taxon>
        <taxon>Ceraceosorus</taxon>
    </lineage>
</organism>
<dbReference type="GO" id="GO:0016301">
    <property type="term" value="F:kinase activity"/>
    <property type="evidence" value="ECO:0007669"/>
    <property type="project" value="UniProtKB-KW"/>
</dbReference>
<dbReference type="PANTHER" id="PTHR12630:SF1">
    <property type="entry name" value="GLUCOSIDASE 2 SUBUNIT BETA"/>
    <property type="match status" value="1"/>
</dbReference>
<dbReference type="PANTHER" id="PTHR12630">
    <property type="entry name" value="N-LINKED OLIGOSACCHARIDE PROCESSING"/>
    <property type="match status" value="1"/>
</dbReference>
<evidence type="ECO:0000256" key="2">
    <source>
        <dbReference type="ARBA" id="ARBA00022729"/>
    </source>
</evidence>
<dbReference type="STRING" id="401625.A0A0P1BKK4"/>
<feature type="domain" description="MRH" evidence="8">
    <location>
        <begin position="457"/>
        <end position="565"/>
    </location>
</feature>